<dbReference type="EMBL" id="JARIHO010000002">
    <property type="protein sequence ID" value="KAJ7366681.1"/>
    <property type="molecule type" value="Genomic_DNA"/>
</dbReference>
<keyword evidence="3" id="KW-1185">Reference proteome</keyword>
<feature type="region of interest" description="Disordered" evidence="1">
    <location>
        <begin position="1"/>
        <end position="44"/>
    </location>
</feature>
<evidence type="ECO:0000313" key="3">
    <source>
        <dbReference type="Proteomes" id="UP001218218"/>
    </source>
</evidence>
<name>A0AAD7F558_9AGAR</name>
<sequence>MDVDEPSKHKRSRKDDSDRKGKKRSKHADEDSSRKHKKSKKLRVVDDDPDDDLWVEKNIDMDGERSVPVLNHHTTRRVASFNLKSAKFFLQTYTCSSPPS</sequence>
<comment type="caution">
    <text evidence="2">The sequence shown here is derived from an EMBL/GenBank/DDBJ whole genome shotgun (WGS) entry which is preliminary data.</text>
</comment>
<gene>
    <name evidence="2" type="ORF">DFH08DRAFT_948699</name>
</gene>
<organism evidence="2 3">
    <name type="scientific">Mycena albidolilacea</name>
    <dbReference type="NCBI Taxonomy" id="1033008"/>
    <lineage>
        <taxon>Eukaryota</taxon>
        <taxon>Fungi</taxon>
        <taxon>Dikarya</taxon>
        <taxon>Basidiomycota</taxon>
        <taxon>Agaricomycotina</taxon>
        <taxon>Agaricomycetes</taxon>
        <taxon>Agaricomycetidae</taxon>
        <taxon>Agaricales</taxon>
        <taxon>Marasmiineae</taxon>
        <taxon>Mycenaceae</taxon>
        <taxon>Mycena</taxon>
    </lineage>
</organism>
<accession>A0AAD7F558</accession>
<proteinExistence type="predicted"/>
<protein>
    <submittedName>
        <fullName evidence="2">Uncharacterized protein</fullName>
    </submittedName>
</protein>
<dbReference type="Proteomes" id="UP001218218">
    <property type="component" value="Unassembled WGS sequence"/>
</dbReference>
<evidence type="ECO:0000313" key="2">
    <source>
        <dbReference type="EMBL" id="KAJ7366681.1"/>
    </source>
</evidence>
<evidence type="ECO:0000256" key="1">
    <source>
        <dbReference type="SAM" id="MobiDB-lite"/>
    </source>
</evidence>
<reference evidence="2" key="1">
    <citation type="submission" date="2023-03" db="EMBL/GenBank/DDBJ databases">
        <title>Massive genome expansion in bonnet fungi (Mycena s.s.) driven by repeated elements and novel gene families across ecological guilds.</title>
        <authorList>
            <consortium name="Lawrence Berkeley National Laboratory"/>
            <person name="Harder C.B."/>
            <person name="Miyauchi S."/>
            <person name="Viragh M."/>
            <person name="Kuo A."/>
            <person name="Thoen E."/>
            <person name="Andreopoulos B."/>
            <person name="Lu D."/>
            <person name="Skrede I."/>
            <person name="Drula E."/>
            <person name="Henrissat B."/>
            <person name="Morin E."/>
            <person name="Kohler A."/>
            <person name="Barry K."/>
            <person name="LaButti K."/>
            <person name="Morin E."/>
            <person name="Salamov A."/>
            <person name="Lipzen A."/>
            <person name="Mereny Z."/>
            <person name="Hegedus B."/>
            <person name="Baldrian P."/>
            <person name="Stursova M."/>
            <person name="Weitz H."/>
            <person name="Taylor A."/>
            <person name="Grigoriev I.V."/>
            <person name="Nagy L.G."/>
            <person name="Martin F."/>
            <person name="Kauserud H."/>
        </authorList>
    </citation>
    <scope>NUCLEOTIDE SEQUENCE</scope>
    <source>
        <strain evidence="2">CBHHK002</strain>
    </source>
</reference>
<dbReference type="AlphaFoldDB" id="A0AAD7F558"/>